<feature type="signal peptide" evidence="2">
    <location>
        <begin position="1"/>
        <end position="24"/>
    </location>
</feature>
<gene>
    <name evidence="3" type="primary">dctP</name>
    <name evidence="3" type="ORF">ABVT11_07075</name>
</gene>
<name>A0ABV2CNW5_9RHOO</name>
<accession>A0ABV2CNW5</accession>
<dbReference type="PANTHER" id="PTHR33376">
    <property type="match status" value="1"/>
</dbReference>
<comment type="caution">
    <text evidence="3">The sequence shown here is derived from an EMBL/GenBank/DDBJ whole genome shotgun (WGS) entry which is preliminary data.</text>
</comment>
<evidence type="ECO:0000313" key="3">
    <source>
        <dbReference type="EMBL" id="MET1489585.1"/>
    </source>
</evidence>
<dbReference type="EMBL" id="JBEWLZ010000003">
    <property type="protein sequence ID" value="MET1489585.1"/>
    <property type="molecule type" value="Genomic_DNA"/>
</dbReference>
<sequence>MKNLKLSQALLTVLLCAASFQGKALELVSPDVQGREHVAVRTVERIADLVRTRSRGMLDIKVWPNSVAGSELDTLRGLQNGTIAMTRVSLAVLEPFSKTATFASLPYLLRSESHMWKVLTGSFGLQLEKELEANGLVGLSYMATSPRNFICHKPIHDIADFRGRSIGGLGTPVLRALITELGATPVSLGDAELGEAFRSGKVDCTADETVNFLSVAKEVKGVYLIQDEHVRVPNMLVMSRKVWLGLTAEQQALLRDTAREVTRQQSGEWSRREAESIAAARRRGLNVIAREDMASSAIEEAAVKIYPRFVTRPEDLDAVLKIVGTH</sequence>
<evidence type="ECO:0000313" key="4">
    <source>
        <dbReference type="Proteomes" id="UP001548590"/>
    </source>
</evidence>
<dbReference type="NCBIfam" id="NF037995">
    <property type="entry name" value="TRAP_S1"/>
    <property type="match status" value="1"/>
</dbReference>
<dbReference type="Proteomes" id="UP001548590">
    <property type="component" value="Unassembled WGS sequence"/>
</dbReference>
<dbReference type="RefSeq" id="WP_345925216.1">
    <property type="nucleotide sequence ID" value="NZ_JBDIVF010000002.1"/>
</dbReference>
<proteinExistence type="predicted"/>
<feature type="chain" id="PRO_5045256636" evidence="2">
    <location>
        <begin position="25"/>
        <end position="326"/>
    </location>
</feature>
<dbReference type="PANTHER" id="PTHR33376:SF2">
    <property type="entry name" value="DICARBOXYLATE-BINDING PERIPLASMIC PROTEIN"/>
    <property type="match status" value="1"/>
</dbReference>
<dbReference type="SUPFAM" id="SSF53850">
    <property type="entry name" value="Periplasmic binding protein-like II"/>
    <property type="match status" value="1"/>
</dbReference>
<keyword evidence="1 2" id="KW-0732">Signal</keyword>
<evidence type="ECO:0000256" key="1">
    <source>
        <dbReference type="ARBA" id="ARBA00022729"/>
    </source>
</evidence>
<protein>
    <submittedName>
        <fullName evidence="3">TRAP transporter substrate-binding protein DctP</fullName>
    </submittedName>
</protein>
<evidence type="ECO:0000256" key="2">
    <source>
        <dbReference type="SAM" id="SignalP"/>
    </source>
</evidence>
<dbReference type="Gene3D" id="3.40.190.170">
    <property type="entry name" value="Bacterial extracellular solute-binding protein, family 7"/>
    <property type="match status" value="1"/>
</dbReference>
<keyword evidence="4" id="KW-1185">Reference proteome</keyword>
<dbReference type="InterPro" id="IPR038404">
    <property type="entry name" value="TRAP_DctP_sf"/>
</dbReference>
<organism evidence="3 4">
    <name type="scientific">Uliginosibacterium paludis</name>
    <dbReference type="NCBI Taxonomy" id="1615952"/>
    <lineage>
        <taxon>Bacteria</taxon>
        <taxon>Pseudomonadati</taxon>
        <taxon>Pseudomonadota</taxon>
        <taxon>Betaproteobacteria</taxon>
        <taxon>Rhodocyclales</taxon>
        <taxon>Zoogloeaceae</taxon>
        <taxon>Uliginosibacterium</taxon>
    </lineage>
</organism>
<dbReference type="Pfam" id="PF03480">
    <property type="entry name" value="DctP"/>
    <property type="match status" value="1"/>
</dbReference>
<reference evidence="3 4" key="1">
    <citation type="submission" date="2024-07" db="EMBL/GenBank/DDBJ databases">
        <title>Uliginosibacterium paludis KCTC:42655.</title>
        <authorList>
            <person name="Kim M.K."/>
        </authorList>
    </citation>
    <scope>NUCLEOTIDE SEQUENCE [LARGE SCALE GENOMIC DNA]</scope>
    <source>
        <strain evidence="3 4">KCTC 42655</strain>
    </source>
</reference>
<dbReference type="InterPro" id="IPR018389">
    <property type="entry name" value="DctP_fam"/>
</dbReference>